<evidence type="ECO:0000313" key="5">
    <source>
        <dbReference type="Proteomes" id="UP001279642"/>
    </source>
</evidence>
<evidence type="ECO:0000256" key="1">
    <source>
        <dbReference type="ARBA" id="ARBA00004117"/>
    </source>
</evidence>
<accession>A0ABU5E8I2</accession>
<evidence type="ECO:0000256" key="2">
    <source>
        <dbReference type="SAM" id="MobiDB-lite"/>
    </source>
</evidence>
<dbReference type="Pfam" id="PF00460">
    <property type="entry name" value="Flg_bb_rod"/>
    <property type="match status" value="1"/>
</dbReference>
<comment type="subcellular location">
    <subcellularLocation>
        <location evidence="1">Bacterial flagellum basal body</location>
    </subcellularLocation>
</comment>
<name>A0ABU5E8I2_9PROT</name>
<protein>
    <submittedName>
        <fullName evidence="4">Flagellar basal body protein</fullName>
    </submittedName>
</protein>
<keyword evidence="4" id="KW-0282">Flagellum</keyword>
<keyword evidence="5" id="KW-1185">Reference proteome</keyword>
<evidence type="ECO:0000259" key="3">
    <source>
        <dbReference type="Pfam" id="PF00460"/>
    </source>
</evidence>
<keyword evidence="4" id="KW-0966">Cell projection</keyword>
<organism evidence="4 5">
    <name type="scientific">Dongia soli</name>
    <dbReference type="NCBI Taxonomy" id="600628"/>
    <lineage>
        <taxon>Bacteria</taxon>
        <taxon>Pseudomonadati</taxon>
        <taxon>Pseudomonadota</taxon>
        <taxon>Alphaproteobacteria</taxon>
        <taxon>Rhodospirillales</taxon>
        <taxon>Dongiaceae</taxon>
        <taxon>Dongia</taxon>
    </lineage>
</organism>
<feature type="domain" description="Flagellar basal body rod protein N-terminal" evidence="3">
    <location>
        <begin position="21"/>
        <end position="38"/>
    </location>
</feature>
<proteinExistence type="predicted"/>
<dbReference type="Proteomes" id="UP001279642">
    <property type="component" value="Unassembled WGS sequence"/>
</dbReference>
<keyword evidence="4" id="KW-0969">Cilium</keyword>
<reference evidence="4 5" key="1">
    <citation type="journal article" date="2016" name="Antonie Van Leeuwenhoek">
        <title>Dongia soli sp. nov., isolated from soil from Dokdo, Korea.</title>
        <authorList>
            <person name="Kim D.U."/>
            <person name="Lee H."/>
            <person name="Kim H."/>
            <person name="Kim S.G."/>
            <person name="Ka J.O."/>
        </authorList>
    </citation>
    <scope>NUCLEOTIDE SEQUENCE [LARGE SCALE GENOMIC DNA]</scope>
    <source>
        <strain evidence="4 5">D78</strain>
    </source>
</reference>
<feature type="compositionally biased region" description="Basic and acidic residues" evidence="2">
    <location>
        <begin position="78"/>
        <end position="87"/>
    </location>
</feature>
<sequence length="133" mass="15124">MDFTKIPLFQRMTDRLGWLNARQDVLSQNVANADTPGFIPRDLKPQSFEEHVKRLEPVNPELTSPMHMQGTVPVKKGPGSDKEKDPYESAPAGNSVVLEEQMMHVTETQTNYQLITNLYRKHVDMMKRAIGTS</sequence>
<evidence type="ECO:0000313" key="4">
    <source>
        <dbReference type="EMBL" id="MDY0882672.1"/>
    </source>
</evidence>
<dbReference type="InterPro" id="IPR001444">
    <property type="entry name" value="Flag_bb_rod_N"/>
</dbReference>
<dbReference type="EMBL" id="JAXCLW010000002">
    <property type="protein sequence ID" value="MDY0882672.1"/>
    <property type="molecule type" value="Genomic_DNA"/>
</dbReference>
<feature type="region of interest" description="Disordered" evidence="2">
    <location>
        <begin position="57"/>
        <end position="94"/>
    </location>
</feature>
<gene>
    <name evidence="4" type="ORF">SMD27_07450</name>
</gene>
<comment type="caution">
    <text evidence="4">The sequence shown here is derived from an EMBL/GenBank/DDBJ whole genome shotgun (WGS) entry which is preliminary data.</text>
</comment>
<dbReference type="RefSeq" id="WP_320507739.1">
    <property type="nucleotide sequence ID" value="NZ_JAXCLW010000002.1"/>
</dbReference>